<feature type="transmembrane region" description="Helical" evidence="2">
    <location>
        <begin position="62"/>
        <end position="81"/>
    </location>
</feature>
<keyword evidence="2" id="KW-1133">Transmembrane helix</keyword>
<keyword evidence="5" id="KW-1185">Reference proteome</keyword>
<comment type="caution">
    <text evidence="4">The sequence shown here is derived from an EMBL/GenBank/DDBJ whole genome shotgun (WGS) entry which is preliminary data.</text>
</comment>
<evidence type="ECO:0000313" key="5">
    <source>
        <dbReference type="Proteomes" id="UP001642360"/>
    </source>
</evidence>
<dbReference type="PANTHER" id="PTHR33222:SF2">
    <property type="entry name" value="PROTEIN CURVATURE THYLAKOID 1D, CHLOROPLASTIC"/>
    <property type="match status" value="1"/>
</dbReference>
<keyword evidence="2" id="KW-0472">Membrane</keyword>
<dbReference type="PANTHER" id="PTHR33222">
    <property type="match status" value="1"/>
</dbReference>
<dbReference type="AlphaFoldDB" id="A0ABC8SLK5"/>
<dbReference type="InterPro" id="IPR033344">
    <property type="entry name" value="CURT1"/>
</dbReference>
<accession>A0ABC8SLK5</accession>
<reference evidence="4 5" key="1">
    <citation type="submission" date="2024-02" db="EMBL/GenBank/DDBJ databases">
        <authorList>
            <person name="Vignale AGUSTIN F."/>
            <person name="Sosa J E."/>
            <person name="Modenutti C."/>
        </authorList>
    </citation>
    <scope>NUCLEOTIDE SEQUENCE [LARGE SCALE GENOMIC DNA]</scope>
</reference>
<protein>
    <recommendedName>
        <fullName evidence="3">Cyanobacterial aminoacyl-tRNA synthetase CAAD domain-containing protein</fullName>
    </recommendedName>
</protein>
<dbReference type="EMBL" id="CAUOFW020003103">
    <property type="protein sequence ID" value="CAK9158062.1"/>
    <property type="molecule type" value="Genomic_DNA"/>
</dbReference>
<evidence type="ECO:0000256" key="1">
    <source>
        <dbReference type="ARBA" id="ARBA00004141"/>
    </source>
</evidence>
<evidence type="ECO:0000256" key="2">
    <source>
        <dbReference type="SAM" id="Phobius"/>
    </source>
</evidence>
<gene>
    <name evidence="4" type="ORF">ILEXP_LOCUS26661</name>
</gene>
<dbReference type="GO" id="GO:0016020">
    <property type="term" value="C:membrane"/>
    <property type="evidence" value="ECO:0007669"/>
    <property type="project" value="UniProtKB-SubCell"/>
</dbReference>
<name>A0ABC8SLK5_9AQUA</name>
<feature type="transmembrane region" description="Helical" evidence="2">
    <location>
        <begin position="20"/>
        <end position="42"/>
    </location>
</feature>
<feature type="domain" description="Cyanobacterial aminoacyl-tRNA synthetase CAAD" evidence="3">
    <location>
        <begin position="60"/>
        <end position="101"/>
    </location>
</feature>
<comment type="subcellular location">
    <subcellularLocation>
        <location evidence="1">Membrane</location>
        <topology evidence="1">Multi-pass membrane protein</topology>
    </subcellularLocation>
</comment>
<keyword evidence="2" id="KW-0812">Transmembrane</keyword>
<dbReference type="Proteomes" id="UP001642360">
    <property type="component" value="Unassembled WGS sequence"/>
</dbReference>
<organism evidence="4 5">
    <name type="scientific">Ilex paraguariensis</name>
    <name type="common">yerba mate</name>
    <dbReference type="NCBI Taxonomy" id="185542"/>
    <lineage>
        <taxon>Eukaryota</taxon>
        <taxon>Viridiplantae</taxon>
        <taxon>Streptophyta</taxon>
        <taxon>Embryophyta</taxon>
        <taxon>Tracheophyta</taxon>
        <taxon>Spermatophyta</taxon>
        <taxon>Magnoliopsida</taxon>
        <taxon>eudicotyledons</taxon>
        <taxon>Gunneridae</taxon>
        <taxon>Pentapetalae</taxon>
        <taxon>asterids</taxon>
        <taxon>campanulids</taxon>
        <taxon>Aquifoliales</taxon>
        <taxon>Aquifoliaceae</taxon>
        <taxon>Ilex</taxon>
    </lineage>
</organism>
<evidence type="ECO:0000259" key="3">
    <source>
        <dbReference type="Pfam" id="PF14159"/>
    </source>
</evidence>
<dbReference type="Pfam" id="PF14159">
    <property type="entry name" value="CAAD"/>
    <property type="match status" value="1"/>
</dbReference>
<proteinExistence type="predicted"/>
<dbReference type="InterPro" id="IPR025564">
    <property type="entry name" value="CAAD_dom"/>
</dbReference>
<sequence length="101" mass="11431">MGLEVQVQSEFESEDSYSILLFGGGALTLVYLATAIVGSIDSIPVVCSTYSFFLQKIEFPKLMQVVGLAYTFWFSTRYLMFKRNREELAAKIEEIKEQVLG</sequence>
<evidence type="ECO:0000313" key="4">
    <source>
        <dbReference type="EMBL" id="CAK9158062.1"/>
    </source>
</evidence>